<dbReference type="PANTHER" id="PTHR33209:SF1">
    <property type="entry name" value="PEPTIDASE S49 DOMAIN-CONTAINING PROTEIN"/>
    <property type="match status" value="1"/>
</dbReference>
<dbReference type="InterPro" id="IPR002142">
    <property type="entry name" value="Peptidase_S49"/>
</dbReference>
<dbReference type="SUPFAM" id="SSF52096">
    <property type="entry name" value="ClpP/crotonase"/>
    <property type="match status" value="1"/>
</dbReference>
<dbReference type="Pfam" id="PF01343">
    <property type="entry name" value="Peptidase_S49"/>
    <property type="match status" value="2"/>
</dbReference>
<keyword evidence="9" id="KW-1185">Reference proteome</keyword>
<evidence type="ECO:0000313" key="8">
    <source>
        <dbReference type="EMBL" id="EGF99057.1"/>
    </source>
</evidence>
<dbReference type="Proteomes" id="UP000001072">
    <property type="component" value="Unassembled WGS sequence"/>
</dbReference>
<feature type="domain" description="Peptidase S49" evidence="7">
    <location>
        <begin position="192"/>
        <end position="340"/>
    </location>
</feature>
<dbReference type="CDD" id="cd07023">
    <property type="entry name" value="S49_Sppa_N_C"/>
    <property type="match status" value="1"/>
</dbReference>
<name>F4S8K0_MELLP</name>
<dbReference type="AlphaFoldDB" id="F4S8K0"/>
<dbReference type="VEuPathDB" id="FungiDB:MELLADRAFT_118378"/>
<keyword evidence="3" id="KW-0378">Hydrolase</keyword>
<dbReference type="STRING" id="747676.F4S8K0"/>
<feature type="domain" description="Peptidase S49" evidence="7">
    <location>
        <begin position="457"/>
        <end position="584"/>
    </location>
</feature>
<feature type="region of interest" description="Disordered" evidence="6">
    <location>
        <begin position="1"/>
        <end position="36"/>
    </location>
</feature>
<evidence type="ECO:0000256" key="6">
    <source>
        <dbReference type="SAM" id="MobiDB-lite"/>
    </source>
</evidence>
<evidence type="ECO:0000259" key="7">
    <source>
        <dbReference type="Pfam" id="PF01343"/>
    </source>
</evidence>
<evidence type="ECO:0000256" key="5">
    <source>
        <dbReference type="SAM" id="Coils"/>
    </source>
</evidence>
<dbReference type="EMBL" id="GL883165">
    <property type="protein sequence ID" value="EGF99057.1"/>
    <property type="molecule type" value="Genomic_DNA"/>
</dbReference>
<proteinExistence type="inferred from homology"/>
<dbReference type="KEGG" id="mlr:MELLADRAFT_118378"/>
<dbReference type="GO" id="GO:0006508">
    <property type="term" value="P:proteolysis"/>
    <property type="evidence" value="ECO:0007669"/>
    <property type="project" value="UniProtKB-KW"/>
</dbReference>
<feature type="region of interest" description="Disordered" evidence="6">
    <location>
        <begin position="591"/>
        <end position="681"/>
    </location>
</feature>
<feature type="coiled-coil region" evidence="5">
    <location>
        <begin position="161"/>
        <end position="188"/>
    </location>
</feature>
<dbReference type="GO" id="GO:0008236">
    <property type="term" value="F:serine-type peptidase activity"/>
    <property type="evidence" value="ECO:0007669"/>
    <property type="project" value="UniProtKB-KW"/>
</dbReference>
<keyword evidence="5" id="KW-0175">Coiled coil</keyword>
<dbReference type="Gene3D" id="3.90.226.10">
    <property type="entry name" value="2-enoyl-CoA Hydratase, Chain A, domain 1"/>
    <property type="match status" value="2"/>
</dbReference>
<organism evidence="9">
    <name type="scientific">Melampsora larici-populina (strain 98AG31 / pathotype 3-4-7)</name>
    <name type="common">Poplar leaf rust fungus</name>
    <dbReference type="NCBI Taxonomy" id="747676"/>
    <lineage>
        <taxon>Eukaryota</taxon>
        <taxon>Fungi</taxon>
        <taxon>Dikarya</taxon>
        <taxon>Basidiomycota</taxon>
        <taxon>Pucciniomycotina</taxon>
        <taxon>Pucciniomycetes</taxon>
        <taxon>Pucciniales</taxon>
        <taxon>Melampsoraceae</taxon>
        <taxon>Melampsora</taxon>
    </lineage>
</organism>
<dbReference type="PANTHER" id="PTHR33209">
    <property type="entry name" value="PROTEASE 4"/>
    <property type="match status" value="1"/>
</dbReference>
<protein>
    <submittedName>
        <fullName evidence="8">Putative protease IV sppA</fullName>
    </submittedName>
</protein>
<dbReference type="HOGENOM" id="CLU_013483_0_0_1"/>
<evidence type="ECO:0000313" key="9">
    <source>
        <dbReference type="Proteomes" id="UP000001072"/>
    </source>
</evidence>
<dbReference type="InParanoid" id="F4S8K0"/>
<evidence type="ECO:0000256" key="3">
    <source>
        <dbReference type="ARBA" id="ARBA00022801"/>
    </source>
</evidence>
<feature type="compositionally biased region" description="Polar residues" evidence="6">
    <location>
        <begin position="660"/>
        <end position="670"/>
    </location>
</feature>
<dbReference type="eggNOG" id="ENOG502QQH5">
    <property type="taxonomic scope" value="Eukaryota"/>
</dbReference>
<evidence type="ECO:0000256" key="1">
    <source>
        <dbReference type="ARBA" id="ARBA00008683"/>
    </source>
</evidence>
<dbReference type="RefSeq" id="XP_007417732.1">
    <property type="nucleotide sequence ID" value="XM_007417670.1"/>
</dbReference>
<keyword evidence="2 8" id="KW-0645">Protease</keyword>
<accession>F4S8K0</accession>
<gene>
    <name evidence="8" type="ORF">MELLADRAFT_118378</name>
</gene>
<dbReference type="OrthoDB" id="45421at2759"/>
<evidence type="ECO:0000256" key="4">
    <source>
        <dbReference type="ARBA" id="ARBA00022825"/>
    </source>
</evidence>
<dbReference type="InterPro" id="IPR029045">
    <property type="entry name" value="ClpP/crotonase-like_dom_sf"/>
</dbReference>
<feature type="compositionally biased region" description="Pro residues" evidence="6">
    <location>
        <begin position="1"/>
        <end position="19"/>
    </location>
</feature>
<evidence type="ECO:0000256" key="2">
    <source>
        <dbReference type="ARBA" id="ARBA00022670"/>
    </source>
</evidence>
<dbReference type="InterPro" id="IPR047272">
    <property type="entry name" value="S49_SppA_C"/>
</dbReference>
<dbReference type="GeneID" id="18926217"/>
<sequence>MESGPTPPEPITSTPPPSSSSPDTKKTSRIRSQWNRLSSSRIGQGARLTYTWRRPILFGVGVSVFIGRYYYSKYQAAKRDFIQPDTYLVWRLYDGAVVEYPSNQTNLSMLLGSSGEGSEPPRVMTLYDAVRTLQFVQADDRIIGLIADMSSTNAPTVSQNIPLGLAQIEELQEALNELKAEKERRLGAGKFKTIAFTETFRSQAEYAMASGFDEIYCQPSGEIPLVGINSTVTFYSRLLNWLGIKVHAEARTDYKSMTPQAENHSELLEDLNRNMLSLIAMNRFRNELSEQRPRDPKEMGSLTERMKTYSKKGPLMAHEAIEMGLISGTTYKEELFEKVMFGKDAVVVDELGEVLQGIDKINAIKDEIKKKTKGFFHYHRIMDRISQRKFKDEVLNVGVVYVLGTIGDVGEFGTGAIVKGLKEAAEDDSIGAVVLRIDSGGGGVVESDTIWGAVKELRSRGKPVIASFGNAAASGGYLIATHADSIFAMPSTITGSIGVASLRPTIMPSFFERLKLTTQSFFTGSQALSIYHELGDEAMSRHKTHIDLAYADFKGRVCDGRQISTELIEKLAGGRVYTGLKAWTLAEDSHRQVTEEKQQSETLAVEPKQESDVNSVSNVDAVTNLDSADNQPHIDIKHPTSLIPPDSELLASSVDRLSEGSASSETSDIQNGEPAEPGPLGRGIIDGIGGIRDAAIHGVELYLARLLSTKQDMEPDKSPAEILQDLLPGVPYKTNEEGHLMMSFDIRLKKFPVHKSFWEQLSAASKKGDGIELSMGSLSATVKHAFVNWMAGAVLQAVETEGLDMFGMQASDLRQLKKLMKDSRQDGKSSSIRAELPPFTFQ</sequence>
<reference evidence="9" key="1">
    <citation type="journal article" date="2011" name="Proc. Natl. Acad. Sci. U.S.A.">
        <title>Obligate biotrophy features unraveled by the genomic analysis of rust fungi.</title>
        <authorList>
            <person name="Duplessis S."/>
            <person name="Cuomo C.A."/>
            <person name="Lin Y.-C."/>
            <person name="Aerts A."/>
            <person name="Tisserant E."/>
            <person name="Veneault-Fourrey C."/>
            <person name="Joly D.L."/>
            <person name="Hacquard S."/>
            <person name="Amselem J."/>
            <person name="Cantarel B.L."/>
            <person name="Chiu R."/>
            <person name="Coutinho P.M."/>
            <person name="Feau N."/>
            <person name="Field M."/>
            <person name="Frey P."/>
            <person name="Gelhaye E."/>
            <person name="Goldberg J."/>
            <person name="Grabherr M.G."/>
            <person name="Kodira C.D."/>
            <person name="Kohler A."/>
            <person name="Kuees U."/>
            <person name="Lindquist E.A."/>
            <person name="Lucas S.M."/>
            <person name="Mago R."/>
            <person name="Mauceli E."/>
            <person name="Morin E."/>
            <person name="Murat C."/>
            <person name="Pangilinan J.L."/>
            <person name="Park R."/>
            <person name="Pearson M."/>
            <person name="Quesneville H."/>
            <person name="Rouhier N."/>
            <person name="Sakthikumar S."/>
            <person name="Salamov A.A."/>
            <person name="Schmutz J."/>
            <person name="Selles B."/>
            <person name="Shapiro H."/>
            <person name="Tanguay P."/>
            <person name="Tuskan G.A."/>
            <person name="Henrissat B."/>
            <person name="Van de Peer Y."/>
            <person name="Rouze P."/>
            <person name="Ellis J.G."/>
            <person name="Dodds P.N."/>
            <person name="Schein J.E."/>
            <person name="Zhong S."/>
            <person name="Hamelin R.C."/>
            <person name="Grigoriev I.V."/>
            <person name="Szabo L.J."/>
            <person name="Martin F."/>
        </authorList>
    </citation>
    <scope>NUCLEOTIDE SEQUENCE [LARGE SCALE GENOMIC DNA]</scope>
    <source>
        <strain evidence="9">98AG31 / pathotype 3-4-7</strain>
    </source>
</reference>
<keyword evidence="4" id="KW-0720">Serine protease</keyword>
<comment type="similarity">
    <text evidence="1">Belongs to the peptidase S49 family.</text>
</comment>